<evidence type="ECO:0000256" key="1">
    <source>
        <dbReference type="ARBA" id="ARBA00007381"/>
    </source>
</evidence>
<dbReference type="GO" id="GO:0140662">
    <property type="term" value="F:ATP-dependent protein folding chaperone"/>
    <property type="evidence" value="ECO:0007669"/>
    <property type="project" value="InterPro"/>
</dbReference>
<name>A0A9P0YTQ3_CUSEU</name>
<evidence type="ECO:0000313" key="8">
    <source>
        <dbReference type="Proteomes" id="UP001152484"/>
    </source>
</evidence>
<evidence type="ECO:0000313" key="7">
    <source>
        <dbReference type="EMBL" id="CAH9074935.1"/>
    </source>
</evidence>
<feature type="coiled-coil region" evidence="5">
    <location>
        <begin position="474"/>
        <end position="508"/>
    </location>
</feature>
<organism evidence="7 8">
    <name type="scientific">Cuscuta europaea</name>
    <name type="common">European dodder</name>
    <dbReference type="NCBI Taxonomy" id="41803"/>
    <lineage>
        <taxon>Eukaryota</taxon>
        <taxon>Viridiplantae</taxon>
        <taxon>Streptophyta</taxon>
        <taxon>Embryophyta</taxon>
        <taxon>Tracheophyta</taxon>
        <taxon>Spermatophyta</taxon>
        <taxon>Magnoliopsida</taxon>
        <taxon>eudicotyledons</taxon>
        <taxon>Gunneridae</taxon>
        <taxon>Pentapetalae</taxon>
        <taxon>asterids</taxon>
        <taxon>lamiids</taxon>
        <taxon>Solanales</taxon>
        <taxon>Convolvulaceae</taxon>
        <taxon>Cuscuteae</taxon>
        <taxon>Cuscuta</taxon>
        <taxon>Cuscuta subgen. Cuscuta</taxon>
    </lineage>
</organism>
<dbReference type="EMBL" id="CAMAPE010000009">
    <property type="protein sequence ID" value="CAH9074935.1"/>
    <property type="molecule type" value="Genomic_DNA"/>
</dbReference>
<dbReference type="OrthoDB" id="1311854at2759"/>
<sequence>MGGKGETPAIGIDLGITYSRVGVWRPQNERVDIIANTFGNKKTPCCVAFTDTEHFIGDAARNQISMNPTNTIFEGRDASTKRREGRGRRGEERGAGVLEGRENKNTRTDAKRLVGRRFSDPSVQSDMKFWPFKVVAGPCDKPMMVVTYNGKEKQISAEEISSMVLTQMREIAEACVGTTIKNAVLTVPVDFNYSQCNATEDAGIISGLNVMAIIDEHTAAAIAYGLDKKASSGVKNVLIFDLGSCSCDVSLLRIEDGYIEVQATSGDTLLGGVYFDDRMVDHFVQQFKRKHKKDISENPKALERLRSACERAKKILSGSVQATIGLDSLFQGIEYDSPIARSMMLRTAHEKAKRSSSSSAQVTMEVDFFNKSIDFYTTITRTKFEDLNMDFFSKCTELVEWFLINAGLDKSDVDDVVLVGGSTRISKIQELLQDFFDGKNLCKSINPDEVIAYGAAVRAAGLQERYTVQVNHEIELQRKRIVELELENRRLLAKMKSKQREADKAKKLAEGYMYEMMNLKTYGRKRPGPV</sequence>
<keyword evidence="8" id="KW-1185">Reference proteome</keyword>
<dbReference type="GO" id="GO:0005524">
    <property type="term" value="F:ATP binding"/>
    <property type="evidence" value="ECO:0007669"/>
    <property type="project" value="UniProtKB-KW"/>
</dbReference>
<protein>
    <submittedName>
        <fullName evidence="7">Uncharacterized protein</fullName>
    </submittedName>
</protein>
<dbReference type="InterPro" id="IPR043129">
    <property type="entry name" value="ATPase_NBD"/>
</dbReference>
<dbReference type="PANTHER" id="PTHR19375">
    <property type="entry name" value="HEAT SHOCK PROTEIN 70KDA"/>
    <property type="match status" value="1"/>
</dbReference>
<evidence type="ECO:0000256" key="2">
    <source>
        <dbReference type="ARBA" id="ARBA00022741"/>
    </source>
</evidence>
<dbReference type="Proteomes" id="UP001152484">
    <property type="component" value="Unassembled WGS sequence"/>
</dbReference>
<feature type="compositionally biased region" description="Basic and acidic residues" evidence="6">
    <location>
        <begin position="74"/>
        <end position="108"/>
    </location>
</feature>
<keyword evidence="3 4" id="KW-0067">ATP-binding</keyword>
<dbReference type="SUPFAM" id="SSF53067">
    <property type="entry name" value="Actin-like ATPase domain"/>
    <property type="match status" value="1"/>
</dbReference>
<proteinExistence type="inferred from homology"/>
<keyword evidence="2 4" id="KW-0547">Nucleotide-binding</keyword>
<gene>
    <name evidence="7" type="ORF">CEURO_LOCUS5398</name>
</gene>
<dbReference type="Gene3D" id="3.30.30.30">
    <property type="match status" value="1"/>
</dbReference>
<dbReference type="Gene3D" id="3.30.420.40">
    <property type="match status" value="5"/>
</dbReference>
<dbReference type="InterPro" id="IPR013126">
    <property type="entry name" value="Hsp_70_fam"/>
</dbReference>
<evidence type="ECO:0000256" key="5">
    <source>
        <dbReference type="SAM" id="Coils"/>
    </source>
</evidence>
<dbReference type="FunFam" id="3.30.30.30:FF:000001">
    <property type="entry name" value="heat shock 70 kDa protein-like"/>
    <property type="match status" value="1"/>
</dbReference>
<evidence type="ECO:0000256" key="4">
    <source>
        <dbReference type="RuleBase" id="RU003322"/>
    </source>
</evidence>
<dbReference type="Gene3D" id="3.90.640.10">
    <property type="entry name" value="Actin, Chain A, domain 4"/>
    <property type="match status" value="2"/>
</dbReference>
<reference evidence="7" key="1">
    <citation type="submission" date="2022-07" db="EMBL/GenBank/DDBJ databases">
        <authorList>
            <person name="Macas J."/>
            <person name="Novak P."/>
            <person name="Neumann P."/>
        </authorList>
    </citation>
    <scope>NUCLEOTIDE SEQUENCE</scope>
</reference>
<dbReference type="PRINTS" id="PR00301">
    <property type="entry name" value="HEATSHOCK70"/>
</dbReference>
<evidence type="ECO:0000256" key="6">
    <source>
        <dbReference type="SAM" id="MobiDB-lite"/>
    </source>
</evidence>
<dbReference type="FunFam" id="3.90.640.10:FF:000134">
    <property type="entry name" value="Heat shock cognate 71 kDa protein"/>
    <property type="match status" value="1"/>
</dbReference>
<accession>A0A9P0YTQ3</accession>
<dbReference type="AlphaFoldDB" id="A0A9P0YTQ3"/>
<comment type="caution">
    <text evidence="7">The sequence shown here is derived from an EMBL/GenBank/DDBJ whole genome shotgun (WGS) entry which is preliminary data.</text>
</comment>
<evidence type="ECO:0000256" key="3">
    <source>
        <dbReference type="ARBA" id="ARBA00022840"/>
    </source>
</evidence>
<keyword evidence="5" id="KW-0175">Coiled coil</keyword>
<comment type="similarity">
    <text evidence="1 4">Belongs to the heat shock protein 70 family.</text>
</comment>
<dbReference type="Pfam" id="PF00012">
    <property type="entry name" value="HSP70"/>
    <property type="match status" value="3"/>
</dbReference>
<feature type="region of interest" description="Disordered" evidence="6">
    <location>
        <begin position="70"/>
        <end position="108"/>
    </location>
</feature>